<dbReference type="Gene3D" id="3.50.30.30">
    <property type="match status" value="1"/>
</dbReference>
<organism evidence="12 13">
    <name type="scientific">Orchesella dallaii</name>
    <dbReference type="NCBI Taxonomy" id="48710"/>
    <lineage>
        <taxon>Eukaryota</taxon>
        <taxon>Metazoa</taxon>
        <taxon>Ecdysozoa</taxon>
        <taxon>Arthropoda</taxon>
        <taxon>Hexapoda</taxon>
        <taxon>Collembola</taxon>
        <taxon>Entomobryomorpha</taxon>
        <taxon>Entomobryoidea</taxon>
        <taxon>Orchesellidae</taxon>
        <taxon>Orchesellinae</taxon>
        <taxon>Orchesella</taxon>
    </lineage>
</organism>
<evidence type="ECO:0000256" key="2">
    <source>
        <dbReference type="ARBA" id="ARBA00022692"/>
    </source>
</evidence>
<dbReference type="InterPro" id="IPR051834">
    <property type="entry name" value="RING_finger_E3_ligase"/>
</dbReference>
<dbReference type="InterPro" id="IPR046450">
    <property type="entry name" value="PA_dom_sf"/>
</dbReference>
<dbReference type="EMBL" id="CAXLJM020000119">
    <property type="protein sequence ID" value="CAL8137711.1"/>
    <property type="molecule type" value="Genomic_DNA"/>
</dbReference>
<feature type="domain" description="RING-type" evidence="11">
    <location>
        <begin position="277"/>
        <end position="319"/>
    </location>
</feature>
<evidence type="ECO:0000256" key="5">
    <source>
        <dbReference type="ARBA" id="ARBA00022833"/>
    </source>
</evidence>
<evidence type="ECO:0000313" key="12">
    <source>
        <dbReference type="EMBL" id="CAL8137711.1"/>
    </source>
</evidence>
<dbReference type="SUPFAM" id="SSF52025">
    <property type="entry name" value="PA domain"/>
    <property type="match status" value="1"/>
</dbReference>
<keyword evidence="13" id="KW-1185">Reference proteome</keyword>
<gene>
    <name evidence="12" type="ORF">ODALV1_LOCUS27046</name>
</gene>
<keyword evidence="6 9" id="KW-1133">Transmembrane helix</keyword>
<dbReference type="SUPFAM" id="SSF57850">
    <property type="entry name" value="RING/U-box"/>
    <property type="match status" value="1"/>
</dbReference>
<evidence type="ECO:0000256" key="9">
    <source>
        <dbReference type="SAM" id="Phobius"/>
    </source>
</evidence>
<evidence type="ECO:0000256" key="7">
    <source>
        <dbReference type="ARBA" id="ARBA00023136"/>
    </source>
</evidence>
<feature type="signal peptide" evidence="10">
    <location>
        <begin position="1"/>
        <end position="29"/>
    </location>
</feature>
<dbReference type="SMART" id="SM00184">
    <property type="entry name" value="RING"/>
    <property type="match status" value="1"/>
</dbReference>
<keyword evidence="4 8" id="KW-0863">Zinc-finger</keyword>
<comment type="subcellular location">
    <subcellularLocation>
        <location evidence="1">Membrane</location>
    </subcellularLocation>
</comment>
<keyword evidence="5" id="KW-0862">Zinc</keyword>
<dbReference type="Proteomes" id="UP001642540">
    <property type="component" value="Unassembled WGS sequence"/>
</dbReference>
<dbReference type="PROSITE" id="PS50089">
    <property type="entry name" value="ZF_RING_2"/>
    <property type="match status" value="1"/>
</dbReference>
<evidence type="ECO:0000313" key="13">
    <source>
        <dbReference type="Proteomes" id="UP001642540"/>
    </source>
</evidence>
<dbReference type="InterPro" id="IPR013083">
    <property type="entry name" value="Znf_RING/FYVE/PHD"/>
</dbReference>
<dbReference type="Pfam" id="PF13639">
    <property type="entry name" value="zf-RING_2"/>
    <property type="match status" value="1"/>
</dbReference>
<keyword evidence="3" id="KW-0479">Metal-binding</keyword>
<name>A0ABP1RX94_9HEXA</name>
<keyword evidence="2 9" id="KW-0812">Transmembrane</keyword>
<evidence type="ECO:0000259" key="11">
    <source>
        <dbReference type="PROSITE" id="PS50089"/>
    </source>
</evidence>
<evidence type="ECO:0000256" key="3">
    <source>
        <dbReference type="ARBA" id="ARBA00022723"/>
    </source>
</evidence>
<dbReference type="InterPro" id="IPR003137">
    <property type="entry name" value="PA_domain"/>
</dbReference>
<dbReference type="Gene3D" id="3.30.40.10">
    <property type="entry name" value="Zinc/RING finger domain, C3HC4 (zinc finger)"/>
    <property type="match status" value="1"/>
</dbReference>
<protein>
    <recommendedName>
        <fullName evidence="11">RING-type domain-containing protein</fullName>
    </recommendedName>
</protein>
<dbReference type="PANTHER" id="PTHR45931">
    <property type="entry name" value="SI:CH211-59O9.10"/>
    <property type="match status" value="1"/>
</dbReference>
<evidence type="ECO:0000256" key="6">
    <source>
        <dbReference type="ARBA" id="ARBA00022989"/>
    </source>
</evidence>
<keyword evidence="10" id="KW-0732">Signal</keyword>
<evidence type="ECO:0000256" key="10">
    <source>
        <dbReference type="SAM" id="SignalP"/>
    </source>
</evidence>
<accession>A0ABP1RX94</accession>
<feature type="chain" id="PRO_5047397049" description="RING-type domain-containing protein" evidence="10">
    <location>
        <begin position="30"/>
        <end position="367"/>
    </location>
</feature>
<evidence type="ECO:0000256" key="4">
    <source>
        <dbReference type="ARBA" id="ARBA00022771"/>
    </source>
</evidence>
<proteinExistence type="predicted"/>
<sequence length="367" mass="40747">MAHFVKEWNCIVLTMLFIGLCCFNVSVQSKATVSATESEWPLDFPENYTTAYLSITFNTTNGSIVNEISETGRYVMGANITSVSGVLVHVNSFKNGTINHYGCDPILDEPKEDWIALVKRGMCDFQLKLENAKKAVGIIVYDGGRNESLANMKISTDAIPVIFTYKSEGERIANLTDGGTRVFMNITVGQKCSRGVCDDNETRLICKVFLFAIGLVIVCLHEVYRFFTKTIQTFRDLYETACLAYRRYSATRAALANTQTRKVEQTDEVISDDGDSCVICMDLYKAGDKLRALTCGHEFHKGCVDRWLLVGHPKCPLCKMDIFSDIGVIITGREENSLNLGLGDGGLNSTEFLTASTHHDNNLLPVE</sequence>
<feature type="transmembrane region" description="Helical" evidence="9">
    <location>
        <begin position="208"/>
        <end position="227"/>
    </location>
</feature>
<keyword evidence="7 9" id="KW-0472">Membrane</keyword>
<evidence type="ECO:0000256" key="8">
    <source>
        <dbReference type="PROSITE-ProRule" id="PRU00175"/>
    </source>
</evidence>
<dbReference type="PANTHER" id="PTHR45931:SF3">
    <property type="entry name" value="RING ZINC FINGER-CONTAINING PROTEIN"/>
    <property type="match status" value="1"/>
</dbReference>
<dbReference type="InterPro" id="IPR001841">
    <property type="entry name" value="Znf_RING"/>
</dbReference>
<reference evidence="12 13" key="1">
    <citation type="submission" date="2024-08" db="EMBL/GenBank/DDBJ databases">
        <authorList>
            <person name="Cucini C."/>
            <person name="Frati F."/>
        </authorList>
    </citation>
    <scope>NUCLEOTIDE SEQUENCE [LARGE SCALE GENOMIC DNA]</scope>
</reference>
<dbReference type="Pfam" id="PF02225">
    <property type="entry name" value="PA"/>
    <property type="match status" value="1"/>
</dbReference>
<comment type="caution">
    <text evidence="12">The sequence shown here is derived from an EMBL/GenBank/DDBJ whole genome shotgun (WGS) entry which is preliminary data.</text>
</comment>
<evidence type="ECO:0000256" key="1">
    <source>
        <dbReference type="ARBA" id="ARBA00004370"/>
    </source>
</evidence>